<proteinExistence type="predicted"/>
<reference evidence="3 4" key="1">
    <citation type="submission" date="2021-02" db="EMBL/GenBank/DDBJ databases">
        <authorList>
            <person name="Han P."/>
        </authorList>
    </citation>
    <scope>NUCLEOTIDE SEQUENCE [LARGE SCALE GENOMIC DNA]</scope>
    <source>
        <strain evidence="3">Candidatus Nitrospira sp. ZN2</strain>
    </source>
</reference>
<evidence type="ECO:0000259" key="2">
    <source>
        <dbReference type="Pfam" id="PF12728"/>
    </source>
</evidence>
<comment type="caution">
    <text evidence="3">The sequence shown here is derived from an EMBL/GenBank/DDBJ whole genome shotgun (WGS) entry which is preliminary data.</text>
</comment>
<dbReference type="SUPFAM" id="SSF46955">
    <property type="entry name" value="Putative DNA-binding domain"/>
    <property type="match status" value="1"/>
</dbReference>
<accession>A0ABN7M6C7</accession>
<dbReference type="EMBL" id="CAJNBJ010000017">
    <property type="protein sequence ID" value="CAE6779717.1"/>
    <property type="molecule type" value="Genomic_DNA"/>
</dbReference>
<evidence type="ECO:0000313" key="4">
    <source>
        <dbReference type="Proteomes" id="UP000675880"/>
    </source>
</evidence>
<dbReference type="RefSeq" id="WP_213043478.1">
    <property type="nucleotide sequence ID" value="NZ_CAJNBJ010000017.1"/>
</dbReference>
<protein>
    <submittedName>
        <fullName evidence="3">HTH_17 domain-containing protein</fullName>
    </submittedName>
</protein>
<keyword evidence="4" id="KW-1185">Reference proteome</keyword>
<dbReference type="InterPro" id="IPR041657">
    <property type="entry name" value="HTH_17"/>
</dbReference>
<evidence type="ECO:0000313" key="3">
    <source>
        <dbReference type="EMBL" id="CAE6779717.1"/>
    </source>
</evidence>
<name>A0ABN7M6C7_9BACT</name>
<dbReference type="Pfam" id="PF12728">
    <property type="entry name" value="HTH_17"/>
    <property type="match status" value="1"/>
</dbReference>
<feature type="region of interest" description="Disordered" evidence="1">
    <location>
        <begin position="61"/>
        <end position="94"/>
    </location>
</feature>
<feature type="compositionally biased region" description="Basic and acidic residues" evidence="1">
    <location>
        <begin position="61"/>
        <end position="83"/>
    </location>
</feature>
<evidence type="ECO:0000256" key="1">
    <source>
        <dbReference type="SAM" id="MobiDB-lite"/>
    </source>
</evidence>
<organism evidence="3 4">
    <name type="scientific">Nitrospira defluvii</name>
    <dbReference type="NCBI Taxonomy" id="330214"/>
    <lineage>
        <taxon>Bacteria</taxon>
        <taxon>Pseudomonadati</taxon>
        <taxon>Nitrospirota</taxon>
        <taxon>Nitrospiria</taxon>
        <taxon>Nitrospirales</taxon>
        <taxon>Nitrospiraceae</taxon>
        <taxon>Nitrospira</taxon>
    </lineage>
</organism>
<gene>
    <name evidence="3" type="ORF">NSPZN2_40694</name>
</gene>
<feature type="domain" description="Helix-turn-helix" evidence="2">
    <location>
        <begin position="11"/>
        <end position="60"/>
    </location>
</feature>
<dbReference type="Proteomes" id="UP000675880">
    <property type="component" value="Unassembled WGS sequence"/>
</dbReference>
<dbReference type="InterPro" id="IPR009061">
    <property type="entry name" value="DNA-bd_dom_put_sf"/>
</dbReference>
<sequence>MEMSEEVFKRLYSVREAARYLGISQWAVRHLNWSSKLPCVRQGRRVLFDIFDMDRFIENNKREGHHGDDLPTQETRSDDRDFGRTGPILDEVLR</sequence>